<dbReference type="PROSITE" id="PS50109">
    <property type="entry name" value="HIS_KIN"/>
    <property type="match status" value="1"/>
</dbReference>
<dbReference type="CDD" id="cd06225">
    <property type="entry name" value="HAMP"/>
    <property type="match status" value="1"/>
</dbReference>
<reference evidence="17 18" key="1">
    <citation type="submission" date="2017-03" db="EMBL/GenBank/DDBJ databases">
        <title>Genome sequence of Clostridium hungatei DSM 14427.</title>
        <authorList>
            <person name="Poehlein A."/>
            <person name="Daniel R."/>
        </authorList>
    </citation>
    <scope>NUCLEOTIDE SEQUENCE [LARGE SCALE GENOMIC DNA]</scope>
    <source>
        <strain evidence="17 18">DSM 14427</strain>
    </source>
</reference>
<dbReference type="SMART" id="SM00388">
    <property type="entry name" value="HisKA"/>
    <property type="match status" value="1"/>
</dbReference>
<feature type="domain" description="HAMP" evidence="16">
    <location>
        <begin position="200"/>
        <end position="252"/>
    </location>
</feature>
<keyword evidence="4" id="KW-1003">Cell membrane</keyword>
<evidence type="ECO:0000256" key="2">
    <source>
        <dbReference type="ARBA" id="ARBA00004651"/>
    </source>
</evidence>
<evidence type="ECO:0000259" key="15">
    <source>
        <dbReference type="PROSITE" id="PS50109"/>
    </source>
</evidence>
<evidence type="ECO:0000313" key="18">
    <source>
        <dbReference type="Proteomes" id="UP000191554"/>
    </source>
</evidence>
<dbReference type="CDD" id="cd00075">
    <property type="entry name" value="HATPase"/>
    <property type="match status" value="1"/>
</dbReference>
<dbReference type="SUPFAM" id="SSF47384">
    <property type="entry name" value="Homodimeric domain of signal transducing histidine kinase"/>
    <property type="match status" value="1"/>
</dbReference>
<comment type="caution">
    <text evidence="17">The sequence shown here is derived from an EMBL/GenBank/DDBJ whole genome shotgun (WGS) entry which is preliminary data.</text>
</comment>
<keyword evidence="18" id="KW-1185">Reference proteome</keyword>
<dbReference type="FunFam" id="3.30.565.10:FF:000006">
    <property type="entry name" value="Sensor histidine kinase WalK"/>
    <property type="match status" value="1"/>
</dbReference>
<evidence type="ECO:0000256" key="4">
    <source>
        <dbReference type="ARBA" id="ARBA00022475"/>
    </source>
</evidence>
<dbReference type="OrthoDB" id="9813151at2"/>
<dbReference type="PANTHER" id="PTHR45528">
    <property type="entry name" value="SENSOR HISTIDINE KINASE CPXA"/>
    <property type="match status" value="1"/>
</dbReference>
<comment type="catalytic activity">
    <reaction evidence="1">
        <text>ATP + protein L-histidine = ADP + protein N-phospho-L-histidine.</text>
        <dbReference type="EC" id="2.7.13.3"/>
    </reaction>
</comment>
<dbReference type="InterPro" id="IPR003594">
    <property type="entry name" value="HATPase_dom"/>
</dbReference>
<organism evidence="17 18">
    <name type="scientific">Ruminiclostridium hungatei</name>
    <name type="common">Clostridium hungatei</name>
    <dbReference type="NCBI Taxonomy" id="48256"/>
    <lineage>
        <taxon>Bacteria</taxon>
        <taxon>Bacillati</taxon>
        <taxon>Bacillota</taxon>
        <taxon>Clostridia</taxon>
        <taxon>Eubacteriales</taxon>
        <taxon>Oscillospiraceae</taxon>
        <taxon>Ruminiclostridium</taxon>
    </lineage>
</organism>
<feature type="transmembrane region" description="Helical" evidence="14">
    <location>
        <begin position="172"/>
        <end position="199"/>
    </location>
</feature>
<protein>
    <recommendedName>
        <fullName evidence="3">histidine kinase</fullName>
        <ecNumber evidence="3">2.7.13.3</ecNumber>
    </recommendedName>
</protein>
<dbReference type="GO" id="GO:0005886">
    <property type="term" value="C:plasma membrane"/>
    <property type="evidence" value="ECO:0007669"/>
    <property type="project" value="UniProtKB-SubCell"/>
</dbReference>
<dbReference type="EC" id="2.7.13.3" evidence="3"/>
<feature type="domain" description="Histidine kinase" evidence="15">
    <location>
        <begin position="260"/>
        <end position="473"/>
    </location>
</feature>
<evidence type="ECO:0000256" key="1">
    <source>
        <dbReference type="ARBA" id="ARBA00000085"/>
    </source>
</evidence>
<evidence type="ECO:0000256" key="7">
    <source>
        <dbReference type="ARBA" id="ARBA00022692"/>
    </source>
</evidence>
<dbReference type="InterPro" id="IPR004358">
    <property type="entry name" value="Sig_transdc_His_kin-like_C"/>
</dbReference>
<dbReference type="Pfam" id="PF00512">
    <property type="entry name" value="HisKA"/>
    <property type="match status" value="1"/>
</dbReference>
<evidence type="ECO:0000256" key="14">
    <source>
        <dbReference type="SAM" id="Phobius"/>
    </source>
</evidence>
<evidence type="ECO:0000256" key="5">
    <source>
        <dbReference type="ARBA" id="ARBA00022553"/>
    </source>
</evidence>
<comment type="subcellular location">
    <subcellularLocation>
        <location evidence="2">Cell membrane</location>
        <topology evidence="2">Multi-pass membrane protein</topology>
    </subcellularLocation>
</comment>
<dbReference type="Proteomes" id="UP000191554">
    <property type="component" value="Unassembled WGS sequence"/>
</dbReference>
<dbReference type="PROSITE" id="PS50885">
    <property type="entry name" value="HAMP"/>
    <property type="match status" value="1"/>
</dbReference>
<dbReference type="RefSeq" id="WP_080065960.1">
    <property type="nucleotide sequence ID" value="NZ_MZGX01000027.1"/>
</dbReference>
<dbReference type="AlphaFoldDB" id="A0A1V4SH52"/>
<dbReference type="GO" id="GO:0005524">
    <property type="term" value="F:ATP binding"/>
    <property type="evidence" value="ECO:0007669"/>
    <property type="project" value="UniProtKB-KW"/>
</dbReference>
<keyword evidence="10" id="KW-0067">ATP-binding</keyword>
<evidence type="ECO:0000256" key="6">
    <source>
        <dbReference type="ARBA" id="ARBA00022679"/>
    </source>
</evidence>
<dbReference type="SMART" id="SM00304">
    <property type="entry name" value="HAMP"/>
    <property type="match status" value="1"/>
</dbReference>
<keyword evidence="7 14" id="KW-0812">Transmembrane</keyword>
<feature type="transmembrane region" description="Helical" evidence="14">
    <location>
        <begin position="18"/>
        <end position="40"/>
    </location>
</feature>
<evidence type="ECO:0000256" key="12">
    <source>
        <dbReference type="ARBA" id="ARBA00023012"/>
    </source>
</evidence>
<proteinExistence type="predicted"/>
<dbReference type="InterPro" id="IPR003661">
    <property type="entry name" value="HisK_dim/P_dom"/>
</dbReference>
<dbReference type="Pfam" id="PF02518">
    <property type="entry name" value="HATPase_c"/>
    <property type="match status" value="1"/>
</dbReference>
<dbReference type="InterPro" id="IPR003660">
    <property type="entry name" value="HAMP_dom"/>
</dbReference>
<dbReference type="Gene3D" id="3.30.565.10">
    <property type="entry name" value="Histidine kinase-like ATPase, C-terminal domain"/>
    <property type="match status" value="1"/>
</dbReference>
<accession>A0A1V4SH52</accession>
<keyword evidence="11 14" id="KW-1133">Transmembrane helix</keyword>
<dbReference type="SUPFAM" id="SSF158472">
    <property type="entry name" value="HAMP domain-like"/>
    <property type="match status" value="1"/>
</dbReference>
<evidence type="ECO:0000256" key="9">
    <source>
        <dbReference type="ARBA" id="ARBA00022777"/>
    </source>
</evidence>
<keyword evidence="5" id="KW-0597">Phosphoprotein</keyword>
<dbReference type="EMBL" id="MZGX01000027">
    <property type="protein sequence ID" value="OPX42571.1"/>
    <property type="molecule type" value="Genomic_DNA"/>
</dbReference>
<evidence type="ECO:0000313" key="17">
    <source>
        <dbReference type="EMBL" id="OPX42571.1"/>
    </source>
</evidence>
<evidence type="ECO:0000256" key="8">
    <source>
        <dbReference type="ARBA" id="ARBA00022741"/>
    </source>
</evidence>
<evidence type="ECO:0000256" key="3">
    <source>
        <dbReference type="ARBA" id="ARBA00012438"/>
    </source>
</evidence>
<keyword evidence="13 14" id="KW-0472">Membrane</keyword>
<dbReference type="FunFam" id="1.10.287.130:FF:000001">
    <property type="entry name" value="Two-component sensor histidine kinase"/>
    <property type="match status" value="1"/>
</dbReference>
<keyword evidence="6 17" id="KW-0808">Transferase</keyword>
<dbReference type="STRING" id="48256.CLHUN_35380"/>
<dbReference type="Pfam" id="PF00672">
    <property type="entry name" value="HAMP"/>
    <property type="match status" value="1"/>
</dbReference>
<evidence type="ECO:0000259" key="16">
    <source>
        <dbReference type="PROSITE" id="PS50885"/>
    </source>
</evidence>
<keyword evidence="8" id="KW-0547">Nucleotide-binding</keyword>
<dbReference type="InterPro" id="IPR050398">
    <property type="entry name" value="HssS/ArlS-like"/>
</dbReference>
<name>A0A1V4SH52_RUMHU</name>
<evidence type="ECO:0000256" key="10">
    <source>
        <dbReference type="ARBA" id="ARBA00022840"/>
    </source>
</evidence>
<dbReference type="PANTHER" id="PTHR45528:SF1">
    <property type="entry name" value="SENSOR HISTIDINE KINASE CPXA"/>
    <property type="match status" value="1"/>
</dbReference>
<gene>
    <name evidence="17" type="primary">phoR_9</name>
    <name evidence="17" type="ORF">CLHUN_35380</name>
</gene>
<dbReference type="InterPro" id="IPR005467">
    <property type="entry name" value="His_kinase_dom"/>
</dbReference>
<evidence type="ECO:0000256" key="13">
    <source>
        <dbReference type="ARBA" id="ARBA00023136"/>
    </source>
</evidence>
<keyword evidence="12" id="KW-0902">Two-component regulatory system</keyword>
<dbReference type="PRINTS" id="PR00344">
    <property type="entry name" value="BCTRLSENSOR"/>
</dbReference>
<dbReference type="SUPFAM" id="SSF55874">
    <property type="entry name" value="ATPase domain of HSP90 chaperone/DNA topoisomerase II/histidine kinase"/>
    <property type="match status" value="1"/>
</dbReference>
<dbReference type="InterPro" id="IPR036097">
    <property type="entry name" value="HisK_dim/P_sf"/>
</dbReference>
<dbReference type="SMART" id="SM00387">
    <property type="entry name" value="HATPase_c"/>
    <property type="match status" value="1"/>
</dbReference>
<dbReference type="GO" id="GO:0000155">
    <property type="term" value="F:phosphorelay sensor kinase activity"/>
    <property type="evidence" value="ECO:0007669"/>
    <property type="project" value="InterPro"/>
</dbReference>
<keyword evidence="9" id="KW-0418">Kinase</keyword>
<dbReference type="CDD" id="cd00082">
    <property type="entry name" value="HisKA"/>
    <property type="match status" value="1"/>
</dbReference>
<dbReference type="InterPro" id="IPR036890">
    <property type="entry name" value="HATPase_C_sf"/>
</dbReference>
<evidence type="ECO:0000256" key="11">
    <source>
        <dbReference type="ARBA" id="ARBA00022989"/>
    </source>
</evidence>
<dbReference type="Gene3D" id="1.10.287.130">
    <property type="match status" value="1"/>
</dbReference>
<dbReference type="Gene3D" id="6.10.340.10">
    <property type="match status" value="1"/>
</dbReference>
<sequence length="483" mass="53593">MSAAEKEKTAHKSIKARLVGNFIIIILISVLAFEGLLVYFTRFYFYGNVEGILTNQIRTASDFYSQYFSNVSLEVNIADNADVFWRQTEAQVQIVRQDGEILLDSEGLKSNRKVEAGDFKNAASGEKGVWTGYIQGTSKKEHAMAVAYPLKADGEQVGVLRFITSLEEIDKIIFNISVIFIVIGIFVILVTIVISLILAHSIVQPLKLITAAAGTMAKGNLDIRIQKDRNDEIGVLADTLNYMVAEVQKRDRIKNDFISMVSHELRTPLTSIKGWANTIIDDGFKDREILEDGLNIIVKESDRLTNMVEELLDFSRFVSGKVELNREKTQVDQLVDHLGKYMLTRAKKENINFTAECGKIPETELDRDKLKQVLLNLLGNAFKFTQPGGNVSLKASYSQGQIVFRVEDDGCGISSEELPLVKEKFYKGKNSKSQTGLGLSICDEIVRLHGGELLIESRQGQGTAVTVKLPHAGTYGSSGNGQP</sequence>